<dbReference type="AlphaFoldDB" id="A0A9N7UES7"/>
<evidence type="ECO:0000256" key="1">
    <source>
        <dbReference type="SAM" id="MobiDB-lite"/>
    </source>
</evidence>
<evidence type="ECO:0000313" key="3">
    <source>
        <dbReference type="Proteomes" id="UP001153269"/>
    </source>
</evidence>
<feature type="compositionally biased region" description="Basic and acidic residues" evidence="1">
    <location>
        <begin position="337"/>
        <end position="352"/>
    </location>
</feature>
<feature type="compositionally biased region" description="Basic residues" evidence="1">
    <location>
        <begin position="74"/>
        <end position="88"/>
    </location>
</feature>
<feature type="region of interest" description="Disordered" evidence="1">
    <location>
        <begin position="313"/>
        <end position="365"/>
    </location>
</feature>
<dbReference type="Proteomes" id="UP001153269">
    <property type="component" value="Unassembled WGS sequence"/>
</dbReference>
<feature type="region of interest" description="Disordered" evidence="1">
    <location>
        <begin position="240"/>
        <end position="279"/>
    </location>
</feature>
<dbReference type="EMBL" id="CADEAL010001202">
    <property type="protein sequence ID" value="CAB1430070.1"/>
    <property type="molecule type" value="Genomic_DNA"/>
</dbReference>
<gene>
    <name evidence="2" type="ORF">PLEPLA_LOCUS18051</name>
</gene>
<accession>A0A9N7UES7</accession>
<comment type="caution">
    <text evidence="2">The sequence shown here is derived from an EMBL/GenBank/DDBJ whole genome shotgun (WGS) entry which is preliminary data.</text>
</comment>
<name>A0A9N7UES7_PLEPL</name>
<feature type="compositionally biased region" description="Pro residues" evidence="1">
    <location>
        <begin position="115"/>
        <end position="125"/>
    </location>
</feature>
<keyword evidence="3" id="KW-1185">Reference proteome</keyword>
<protein>
    <submittedName>
        <fullName evidence="2">Uncharacterized protein</fullName>
    </submittedName>
</protein>
<evidence type="ECO:0000313" key="2">
    <source>
        <dbReference type="EMBL" id="CAB1430070.1"/>
    </source>
</evidence>
<proteinExistence type="predicted"/>
<feature type="region of interest" description="Disordered" evidence="1">
    <location>
        <begin position="52"/>
        <end position="125"/>
    </location>
</feature>
<organism evidence="2 3">
    <name type="scientific">Pleuronectes platessa</name>
    <name type="common">European plaice</name>
    <dbReference type="NCBI Taxonomy" id="8262"/>
    <lineage>
        <taxon>Eukaryota</taxon>
        <taxon>Metazoa</taxon>
        <taxon>Chordata</taxon>
        <taxon>Craniata</taxon>
        <taxon>Vertebrata</taxon>
        <taxon>Euteleostomi</taxon>
        <taxon>Actinopterygii</taxon>
        <taxon>Neopterygii</taxon>
        <taxon>Teleostei</taxon>
        <taxon>Neoteleostei</taxon>
        <taxon>Acanthomorphata</taxon>
        <taxon>Carangaria</taxon>
        <taxon>Pleuronectiformes</taxon>
        <taxon>Pleuronectoidei</taxon>
        <taxon>Pleuronectidae</taxon>
        <taxon>Pleuronectes</taxon>
    </lineage>
</organism>
<reference evidence="2" key="1">
    <citation type="submission" date="2020-03" db="EMBL/GenBank/DDBJ databases">
        <authorList>
            <person name="Weist P."/>
        </authorList>
    </citation>
    <scope>NUCLEOTIDE SEQUENCE</scope>
</reference>
<sequence length="365" mass="39910">MAVKESCEAAAEKKKACNSSLIHMQCHHLKSTRMAEKDDYITSQTFPPVFLPSCNKHSHNTANPQKGIHPTLPGKKRPVSSPTRKRPRTQGQVTSMGLGRRQAADSQTPGRPSRPRSPCPGPFPKISPAPIACAAKAVDTHPAVSRSRRSRSRLCAMVAKEHRGGIVPVSPLSASNRFQLVPVTQNKSPMLQHGLGNTQGEGLRPLPKKHRDICNTNYIDVVVWRDIQDRKTVSLQRPQHLPSLNSNHSPPPPSPLSPLSSTGSVLDVPSPSPGLAFFPEPPTLPPWPCMEGQAEKGGMCWGVRGLSTLALEQRQQQQLVQRKTREREGEMETEEGGGDKEEERKRQQEHEGLNPCSTSQACAAA</sequence>
<feature type="compositionally biased region" description="Polar residues" evidence="1">
    <location>
        <begin position="355"/>
        <end position="365"/>
    </location>
</feature>